<proteinExistence type="predicted"/>
<comment type="caution">
    <text evidence="1">The sequence shown here is derived from an EMBL/GenBank/DDBJ whole genome shotgun (WGS) entry which is preliminary data.</text>
</comment>
<reference evidence="1" key="1">
    <citation type="journal article" date="2015" name="Nature">
        <title>Complex archaea that bridge the gap between prokaryotes and eukaryotes.</title>
        <authorList>
            <person name="Spang A."/>
            <person name="Saw J.H."/>
            <person name="Jorgensen S.L."/>
            <person name="Zaremba-Niedzwiedzka K."/>
            <person name="Martijn J."/>
            <person name="Lind A.E."/>
            <person name="van Eijk R."/>
            <person name="Schleper C."/>
            <person name="Guy L."/>
            <person name="Ettema T.J."/>
        </authorList>
    </citation>
    <scope>NUCLEOTIDE SEQUENCE</scope>
</reference>
<accession>A0A0F9IIM6</accession>
<dbReference type="EMBL" id="LAZR01012320">
    <property type="protein sequence ID" value="KKM27451.1"/>
    <property type="molecule type" value="Genomic_DNA"/>
</dbReference>
<protein>
    <recommendedName>
        <fullName evidence="2">DUF4258 domain-containing protein</fullName>
    </recommendedName>
</protein>
<name>A0A0F9IIM6_9ZZZZ</name>
<gene>
    <name evidence="1" type="ORF">LCGC14_1574630</name>
</gene>
<dbReference type="AlphaFoldDB" id="A0A0F9IIM6"/>
<evidence type="ECO:0000313" key="1">
    <source>
        <dbReference type="EMBL" id="KKM27451.1"/>
    </source>
</evidence>
<evidence type="ECO:0008006" key="2">
    <source>
        <dbReference type="Google" id="ProtNLM"/>
    </source>
</evidence>
<organism evidence="1">
    <name type="scientific">marine sediment metagenome</name>
    <dbReference type="NCBI Taxonomy" id="412755"/>
    <lineage>
        <taxon>unclassified sequences</taxon>
        <taxon>metagenomes</taxon>
        <taxon>ecological metagenomes</taxon>
    </lineage>
</organism>
<sequence>MPNCYYISPHAQEKMEERNFTKEEIDRAFWCGRKTSKGNTTEYVFRDLCVVIRDLTIITVLIAY</sequence>